<evidence type="ECO:0000256" key="3">
    <source>
        <dbReference type="SAM" id="SignalP"/>
    </source>
</evidence>
<dbReference type="SUPFAM" id="SSF48403">
    <property type="entry name" value="Ankyrin repeat"/>
    <property type="match status" value="1"/>
</dbReference>
<dbReference type="Pfam" id="PF12796">
    <property type="entry name" value="Ank_2"/>
    <property type="match status" value="1"/>
</dbReference>
<keyword evidence="5" id="KW-1185">Reference proteome</keyword>
<dbReference type="PANTHER" id="PTHR24171">
    <property type="entry name" value="ANKYRIN REPEAT DOMAIN-CONTAINING PROTEIN 39-RELATED"/>
    <property type="match status" value="1"/>
</dbReference>
<dbReference type="EMBL" id="PYSG01000002">
    <property type="protein sequence ID" value="PTA50957.1"/>
    <property type="molecule type" value="Genomic_DNA"/>
</dbReference>
<keyword evidence="3" id="KW-0732">Signal</keyword>
<dbReference type="PROSITE" id="PS51257">
    <property type="entry name" value="PROKAR_LIPOPROTEIN"/>
    <property type="match status" value="1"/>
</dbReference>
<dbReference type="InterPro" id="IPR002110">
    <property type="entry name" value="Ankyrin_rpt"/>
</dbReference>
<comment type="caution">
    <text evidence="4">The sequence shown here is derived from an EMBL/GenBank/DDBJ whole genome shotgun (WGS) entry which is preliminary data.</text>
</comment>
<evidence type="ECO:0008006" key="6">
    <source>
        <dbReference type="Google" id="ProtNLM"/>
    </source>
</evidence>
<evidence type="ECO:0000313" key="5">
    <source>
        <dbReference type="Proteomes" id="UP000240506"/>
    </source>
</evidence>
<evidence type="ECO:0000313" key="4">
    <source>
        <dbReference type="EMBL" id="PTA50957.1"/>
    </source>
</evidence>
<proteinExistence type="predicted"/>
<gene>
    <name evidence="4" type="ORF">C9I43_10805</name>
</gene>
<dbReference type="InterPro" id="IPR036770">
    <property type="entry name" value="Ankyrin_rpt-contain_sf"/>
</dbReference>
<evidence type="ECO:0000256" key="1">
    <source>
        <dbReference type="ARBA" id="ARBA00022737"/>
    </source>
</evidence>
<feature type="chain" id="PRO_5046169115" description="Ankyrin repeat domain-containing protein" evidence="3">
    <location>
        <begin position="24"/>
        <end position="280"/>
    </location>
</feature>
<name>A0ABX5HXV8_9GAMM</name>
<dbReference type="SMART" id="SM00248">
    <property type="entry name" value="ANK"/>
    <property type="match status" value="4"/>
</dbReference>
<feature type="signal peptide" evidence="3">
    <location>
        <begin position="1"/>
        <end position="23"/>
    </location>
</feature>
<dbReference type="Proteomes" id="UP000240506">
    <property type="component" value="Unassembled WGS sequence"/>
</dbReference>
<dbReference type="Gene3D" id="1.25.40.20">
    <property type="entry name" value="Ankyrin repeat-containing domain"/>
    <property type="match status" value="2"/>
</dbReference>
<evidence type="ECO:0000256" key="2">
    <source>
        <dbReference type="ARBA" id="ARBA00023043"/>
    </source>
</evidence>
<keyword evidence="1" id="KW-0677">Repeat</keyword>
<accession>A0ABX5HXV8</accession>
<protein>
    <recommendedName>
        <fullName evidence="6">Ankyrin repeat domain-containing protein</fullName>
    </recommendedName>
</protein>
<organism evidence="4 5">
    <name type="scientific">Shewanella morhuae</name>
    <dbReference type="NCBI Taxonomy" id="365591"/>
    <lineage>
        <taxon>Bacteria</taxon>
        <taxon>Pseudomonadati</taxon>
        <taxon>Pseudomonadota</taxon>
        <taxon>Gammaproteobacteria</taxon>
        <taxon>Alteromonadales</taxon>
        <taxon>Shewanellaceae</taxon>
        <taxon>Shewanella</taxon>
    </lineage>
</organism>
<sequence length="280" mass="31231">MSRPILKLVIRYVMFACLLSACASEPHFRALEDAEKAHNKKQRETSLVLMDLDEIFPDPQVRALAKAAGKGDVKKIRELVANGVDVNAQGRSTGTPLFWAIYKGNLEGFEELLKQGATPNVKLEGSSTVMHWATRNKDSRFLQLALAYGGDPNLKGGMFDAPPIEETVELGGKTIPRNYYLLIEAGTDLNIKTNTDATLLTQAAGRRRYDVVLDLLNRGAEFQMVNGIGRVGLYYWLAEHERVMDKNEDAYKQKKKVEQWLQDRNIDFSIITPGSKGNSG</sequence>
<reference evidence="4 5" key="1">
    <citation type="submission" date="2018-04" db="EMBL/GenBank/DDBJ databases">
        <title>Genomic sequence of a freshwater isolate of Shewanella morhuae.</title>
        <authorList>
            <person name="Castillo D.E."/>
            <person name="Gram L."/>
        </authorList>
    </citation>
    <scope>NUCLEOTIDE SEQUENCE [LARGE SCALE GENOMIC DNA]</scope>
    <source>
        <strain evidence="4 5">CW7</strain>
    </source>
</reference>
<keyword evidence="2" id="KW-0040">ANK repeat</keyword>